<proteinExistence type="predicted"/>
<evidence type="ECO:0000256" key="3">
    <source>
        <dbReference type="ARBA" id="ARBA00023163"/>
    </source>
</evidence>
<evidence type="ECO:0000256" key="5">
    <source>
        <dbReference type="SAM" id="MobiDB-lite"/>
    </source>
</evidence>
<feature type="DNA-binding region" description="H-T-H motif" evidence="4">
    <location>
        <begin position="41"/>
        <end position="60"/>
    </location>
</feature>
<gene>
    <name evidence="7" type="ORF">EST54_12050</name>
</gene>
<dbReference type="RefSeq" id="WP_129247610.1">
    <property type="nucleotide sequence ID" value="NZ_JABZEL010000001.1"/>
</dbReference>
<keyword evidence="3" id="KW-0804">Transcription</keyword>
<protein>
    <submittedName>
        <fullName evidence="7">TetR family transcriptional regulator</fullName>
    </submittedName>
</protein>
<dbReference type="InterPro" id="IPR001647">
    <property type="entry name" value="HTH_TetR"/>
</dbReference>
<evidence type="ECO:0000256" key="1">
    <source>
        <dbReference type="ARBA" id="ARBA00023015"/>
    </source>
</evidence>
<evidence type="ECO:0000256" key="2">
    <source>
        <dbReference type="ARBA" id="ARBA00023125"/>
    </source>
</evidence>
<name>A0A4Q1QYI0_9ACTN</name>
<reference evidence="7 8" key="1">
    <citation type="submission" date="2019-01" db="EMBL/GenBank/DDBJ databases">
        <title>Draft genome sequences of the type strain Streptomyces sioyaensis DSM 40032 and its novel strain, TM32, a thermotolerant antibiotics-producing actinobacterium.</title>
        <authorList>
            <person name="Nakaew N."/>
            <person name="Lumyong S."/>
            <person name="Sloan W.T."/>
            <person name="Sungthong R."/>
        </authorList>
    </citation>
    <scope>NUCLEOTIDE SEQUENCE [LARGE SCALE GENOMIC DNA]</scope>
    <source>
        <strain evidence="7 8">DSM 40032</strain>
    </source>
</reference>
<evidence type="ECO:0000256" key="4">
    <source>
        <dbReference type="PROSITE-ProRule" id="PRU00335"/>
    </source>
</evidence>
<dbReference type="PANTHER" id="PTHR30055">
    <property type="entry name" value="HTH-TYPE TRANSCRIPTIONAL REGULATOR RUTR"/>
    <property type="match status" value="1"/>
</dbReference>
<evidence type="ECO:0000313" key="7">
    <source>
        <dbReference type="EMBL" id="RXS67535.1"/>
    </source>
</evidence>
<keyword evidence="1" id="KW-0805">Transcription regulation</keyword>
<accession>A0A4Q1QYI0</accession>
<dbReference type="PROSITE" id="PS50977">
    <property type="entry name" value="HTH_TETR_2"/>
    <property type="match status" value="1"/>
</dbReference>
<dbReference type="InterPro" id="IPR009057">
    <property type="entry name" value="Homeodomain-like_sf"/>
</dbReference>
<dbReference type="Proteomes" id="UP000289482">
    <property type="component" value="Unassembled WGS sequence"/>
</dbReference>
<organism evidence="7 8">
    <name type="scientific">Streptomyces sioyaensis</name>
    <dbReference type="NCBI Taxonomy" id="67364"/>
    <lineage>
        <taxon>Bacteria</taxon>
        <taxon>Bacillati</taxon>
        <taxon>Actinomycetota</taxon>
        <taxon>Actinomycetes</taxon>
        <taxon>Kitasatosporales</taxon>
        <taxon>Streptomycetaceae</taxon>
        <taxon>Streptomyces</taxon>
    </lineage>
</organism>
<evidence type="ECO:0000313" key="8">
    <source>
        <dbReference type="Proteomes" id="UP000289482"/>
    </source>
</evidence>
<comment type="caution">
    <text evidence="7">The sequence shown here is derived from an EMBL/GenBank/DDBJ whole genome shotgun (WGS) entry which is preliminary data.</text>
</comment>
<feature type="domain" description="HTH tetR-type" evidence="6">
    <location>
        <begin position="19"/>
        <end position="78"/>
    </location>
</feature>
<dbReference type="EMBL" id="SDIF01000025">
    <property type="protein sequence ID" value="RXS67535.1"/>
    <property type="molecule type" value="Genomic_DNA"/>
</dbReference>
<keyword evidence="8" id="KW-1185">Reference proteome</keyword>
<dbReference type="GO" id="GO:0000976">
    <property type="term" value="F:transcription cis-regulatory region binding"/>
    <property type="evidence" value="ECO:0007669"/>
    <property type="project" value="TreeGrafter"/>
</dbReference>
<dbReference type="SUPFAM" id="SSF46689">
    <property type="entry name" value="Homeodomain-like"/>
    <property type="match status" value="1"/>
</dbReference>
<dbReference type="Gene3D" id="1.10.357.10">
    <property type="entry name" value="Tetracycline Repressor, domain 2"/>
    <property type="match status" value="1"/>
</dbReference>
<dbReference type="AlphaFoldDB" id="A0A4Q1QYI0"/>
<feature type="region of interest" description="Disordered" evidence="5">
    <location>
        <begin position="207"/>
        <end position="251"/>
    </location>
</feature>
<dbReference type="InterPro" id="IPR050109">
    <property type="entry name" value="HTH-type_TetR-like_transc_reg"/>
</dbReference>
<dbReference type="GO" id="GO:0003700">
    <property type="term" value="F:DNA-binding transcription factor activity"/>
    <property type="evidence" value="ECO:0007669"/>
    <property type="project" value="TreeGrafter"/>
</dbReference>
<evidence type="ECO:0000259" key="6">
    <source>
        <dbReference type="PROSITE" id="PS50977"/>
    </source>
</evidence>
<sequence length="251" mass="26478">MPSEPAPLPRPSLTERRKAATQLEIARTAAALFAERGAAVTAEEIARTSGVALRTFYRYFRTKEDAVVPLLATGVRQWVDDLAASPAGPDAPSVREALERAARRALTPADAPAAESLRRTRGLLRAMPGDPALRAVWHRVHHDAEEALMPVLERLTGAGPLEVRLAAAAANTAMRVAVEQWAAGDAAPDGPQGPAELVARSMRALTAGLPELTGKPGQAGARKPAARTRKPGRTAEGRRGDGPAGTERPGR</sequence>
<dbReference type="Pfam" id="PF00440">
    <property type="entry name" value="TetR_N"/>
    <property type="match status" value="1"/>
</dbReference>
<dbReference type="GeneID" id="95778710"/>
<dbReference type="PRINTS" id="PR00455">
    <property type="entry name" value="HTHTETR"/>
</dbReference>
<keyword evidence="2 4" id="KW-0238">DNA-binding</keyword>
<dbReference type="PANTHER" id="PTHR30055:SF238">
    <property type="entry name" value="MYCOFACTOCIN BIOSYNTHESIS TRANSCRIPTIONAL REGULATOR MFTR-RELATED"/>
    <property type="match status" value="1"/>
</dbReference>